<comment type="caution">
    <text evidence="1">The sequence shown here is derived from an EMBL/GenBank/DDBJ whole genome shotgun (WGS) entry which is preliminary data.</text>
</comment>
<evidence type="ECO:0000313" key="2">
    <source>
        <dbReference type="Proteomes" id="UP000265848"/>
    </source>
</evidence>
<gene>
    <name evidence="1" type="ORF">DL237_11545</name>
</gene>
<dbReference type="SUPFAM" id="SSF51905">
    <property type="entry name" value="FAD/NAD(P)-binding domain"/>
    <property type="match status" value="1"/>
</dbReference>
<dbReference type="Pfam" id="PF05834">
    <property type="entry name" value="Lycopene_cycl"/>
    <property type="match status" value="1"/>
</dbReference>
<dbReference type="InterPro" id="IPR036188">
    <property type="entry name" value="FAD/NAD-bd_sf"/>
</dbReference>
<dbReference type="InterPro" id="IPR050407">
    <property type="entry name" value="Geranylgeranyl_reductase"/>
</dbReference>
<protein>
    <submittedName>
        <fullName evidence="1">Geranylgeranyl reductase family protein</fullName>
    </submittedName>
</protein>
<name>A0A399IZU5_9RHOB</name>
<dbReference type="PANTHER" id="PTHR42685">
    <property type="entry name" value="GERANYLGERANYL DIPHOSPHATE REDUCTASE"/>
    <property type="match status" value="1"/>
</dbReference>
<proteinExistence type="predicted"/>
<reference evidence="1 2" key="1">
    <citation type="submission" date="2018-08" db="EMBL/GenBank/DDBJ databases">
        <title>Pseudooceanicola sediminis CY03 in the family Rhodobacteracea.</title>
        <authorList>
            <person name="Zhang Y.-J."/>
        </authorList>
    </citation>
    <scope>NUCLEOTIDE SEQUENCE [LARGE SCALE GENOMIC DNA]</scope>
    <source>
        <strain evidence="1 2">CY03</strain>
    </source>
</reference>
<dbReference type="RefSeq" id="WP_119399222.1">
    <property type="nucleotide sequence ID" value="NZ_QWJJ01000009.1"/>
</dbReference>
<dbReference type="Proteomes" id="UP000265848">
    <property type="component" value="Unassembled WGS sequence"/>
</dbReference>
<dbReference type="AlphaFoldDB" id="A0A399IZU5"/>
<dbReference type="PANTHER" id="PTHR42685:SF22">
    <property type="entry name" value="CONDITIONED MEDIUM FACTOR RECEPTOR 1"/>
    <property type="match status" value="1"/>
</dbReference>
<accession>A0A399IZU5</accession>
<dbReference type="InterPro" id="IPR011777">
    <property type="entry name" value="Geranylgeranyl_Rdtase_fam"/>
</dbReference>
<dbReference type="PRINTS" id="PR00420">
    <property type="entry name" value="RNGMNOXGNASE"/>
</dbReference>
<sequence length="405" mass="43576">MTAFDVIVIGAGPAGAAAAFTAARGGLSVALIDKARFPREKLCGGGLTGRSYSYFAQIYGTPVPAALIETKTAVTFHAFGQELARINDMPAMHMAMRRSFDDDMYRRAVAGGAVDFTGSRIAALDVDQPCVTLGDGTRLTARVLIGADGVNSQVARALFGASHDRTRVGFGLEVEAPAAPDNLTAPLRIDFGAAEWGYGWHFPKSGSSTIGIGGVLSRNPDLKTAMSAYLAQLGHDPAMPCKGHFLPFGDFRRRAGRRAVLLAGDAAGLVDPITGEGIAYAMKSGQLAAQAAIEALAAGQADRALHLYQQKLRPIHKALRQARRLRQLIFAPVFQASFVRAFRGSGTLRHLYLRLLAGEIEYDQVARATLRRLPRVLGQVVARRLSPLLRRERPEPRNGTRDRPH</sequence>
<dbReference type="NCBIfam" id="TIGR02032">
    <property type="entry name" value="GG-red-SF"/>
    <property type="match status" value="1"/>
</dbReference>
<organism evidence="1 2">
    <name type="scientific">Pseudooceanicola sediminis</name>
    <dbReference type="NCBI Taxonomy" id="2211117"/>
    <lineage>
        <taxon>Bacteria</taxon>
        <taxon>Pseudomonadati</taxon>
        <taxon>Pseudomonadota</taxon>
        <taxon>Alphaproteobacteria</taxon>
        <taxon>Rhodobacterales</taxon>
        <taxon>Paracoccaceae</taxon>
        <taxon>Pseudooceanicola</taxon>
    </lineage>
</organism>
<dbReference type="GO" id="GO:0016628">
    <property type="term" value="F:oxidoreductase activity, acting on the CH-CH group of donors, NAD or NADP as acceptor"/>
    <property type="evidence" value="ECO:0007669"/>
    <property type="project" value="InterPro"/>
</dbReference>
<dbReference type="OrthoDB" id="417034at2"/>
<keyword evidence="2" id="KW-1185">Reference proteome</keyword>
<dbReference type="Gene3D" id="3.50.50.60">
    <property type="entry name" value="FAD/NAD(P)-binding domain"/>
    <property type="match status" value="1"/>
</dbReference>
<dbReference type="EMBL" id="QWJJ01000009">
    <property type="protein sequence ID" value="RII38504.1"/>
    <property type="molecule type" value="Genomic_DNA"/>
</dbReference>
<evidence type="ECO:0000313" key="1">
    <source>
        <dbReference type="EMBL" id="RII38504.1"/>
    </source>
</evidence>